<evidence type="ECO:0000313" key="2">
    <source>
        <dbReference type="Proteomes" id="UP000276133"/>
    </source>
</evidence>
<comment type="caution">
    <text evidence="1">The sequence shown here is derived from an EMBL/GenBank/DDBJ whole genome shotgun (WGS) entry which is preliminary data.</text>
</comment>
<dbReference type="EMBL" id="REGN01005892">
    <property type="protein sequence ID" value="RNA11668.1"/>
    <property type="molecule type" value="Genomic_DNA"/>
</dbReference>
<proteinExistence type="predicted"/>
<dbReference type="AlphaFoldDB" id="A0A3M7QL26"/>
<dbReference type="Proteomes" id="UP000276133">
    <property type="component" value="Unassembled WGS sequence"/>
</dbReference>
<protein>
    <submittedName>
        <fullName evidence="1">Uncharacterized protein</fullName>
    </submittedName>
</protein>
<keyword evidence="2" id="KW-1185">Reference proteome</keyword>
<reference evidence="1 2" key="1">
    <citation type="journal article" date="2018" name="Sci. Rep.">
        <title>Genomic signatures of local adaptation to the degree of environmental predictability in rotifers.</title>
        <authorList>
            <person name="Franch-Gras L."/>
            <person name="Hahn C."/>
            <person name="Garcia-Roger E.M."/>
            <person name="Carmona M.J."/>
            <person name="Serra M."/>
            <person name="Gomez A."/>
        </authorList>
    </citation>
    <scope>NUCLEOTIDE SEQUENCE [LARGE SCALE GENOMIC DNA]</scope>
    <source>
        <strain evidence="1">HYR1</strain>
    </source>
</reference>
<sequence length="139" mass="16144">MHKPSFCLNIFLDITGMGYRKLGFFGDITGSVQKSFINVSTLTLGYIRELIQAIKIEKKKHFFEQKNSIVKSKPLGRHFPHDQFVSNSLWIHGGAPLPFAGLLYFSLIRSLSVEYGMLKRTELQFRQWLFKIHTIYCNK</sequence>
<accession>A0A3M7QL26</accession>
<name>A0A3M7QL26_BRAPC</name>
<gene>
    <name evidence="1" type="ORF">BpHYR1_048536</name>
</gene>
<organism evidence="1 2">
    <name type="scientific">Brachionus plicatilis</name>
    <name type="common">Marine rotifer</name>
    <name type="synonym">Brachionus muelleri</name>
    <dbReference type="NCBI Taxonomy" id="10195"/>
    <lineage>
        <taxon>Eukaryota</taxon>
        <taxon>Metazoa</taxon>
        <taxon>Spiralia</taxon>
        <taxon>Gnathifera</taxon>
        <taxon>Rotifera</taxon>
        <taxon>Eurotatoria</taxon>
        <taxon>Monogononta</taxon>
        <taxon>Pseudotrocha</taxon>
        <taxon>Ploima</taxon>
        <taxon>Brachionidae</taxon>
        <taxon>Brachionus</taxon>
    </lineage>
</organism>
<evidence type="ECO:0000313" key="1">
    <source>
        <dbReference type="EMBL" id="RNA11668.1"/>
    </source>
</evidence>